<evidence type="ECO:0000313" key="1">
    <source>
        <dbReference type="EMBL" id="QZE14496.1"/>
    </source>
</evidence>
<dbReference type="EMBL" id="CP081303">
    <property type="protein sequence ID" value="QZE14496.1"/>
    <property type="molecule type" value="Genomic_DNA"/>
</dbReference>
<organism evidence="1 2">
    <name type="scientific">Halosquirtibacter laminarini</name>
    <dbReference type="NCBI Taxonomy" id="3374600"/>
    <lineage>
        <taxon>Bacteria</taxon>
        <taxon>Pseudomonadati</taxon>
        <taxon>Bacteroidota</taxon>
        <taxon>Bacteroidia</taxon>
        <taxon>Marinilabiliales</taxon>
        <taxon>Prolixibacteraceae</taxon>
        <taxon>Halosquirtibacter</taxon>
    </lineage>
</organism>
<protein>
    <submittedName>
        <fullName evidence="1">ABC transporter permease</fullName>
    </submittedName>
</protein>
<reference evidence="1" key="1">
    <citation type="submission" date="2021-08" db="EMBL/GenBank/DDBJ databases">
        <title>Novel anaerobic bacterium isolated from sea squirt in East Sea, Republic of Korea.</title>
        <authorList>
            <person name="Nguyen T.H."/>
            <person name="Li Z."/>
            <person name="Lee Y.-J."/>
            <person name="Ko J."/>
            <person name="Kim S.-G."/>
        </authorList>
    </citation>
    <scope>NUCLEOTIDE SEQUENCE</scope>
    <source>
        <strain evidence="1">KCTC 25031</strain>
    </source>
</reference>
<proteinExistence type="predicted"/>
<dbReference type="Proteomes" id="UP000826212">
    <property type="component" value="Chromosome"/>
</dbReference>
<keyword evidence="2" id="KW-1185">Reference proteome</keyword>
<name>A0AC61NFZ0_9BACT</name>
<evidence type="ECO:0000313" key="2">
    <source>
        <dbReference type="Proteomes" id="UP000826212"/>
    </source>
</evidence>
<sequence length="419" mass="47764">MKKLRYEFILAKKLFFSKDQKHHFSKNIINFAIAGISIGIIVIILAVSITIGFKKEVKDKVVGFGSHIQLLNYSTSNSYDNIPILSDEDWVALVNSLPNVKHIETFATKPGIIHTGKEIEGIVLKGLDKDHQWNFFKEHLIQGKVLDLNKDKATNGIMISQIIADRMMLKEGDPIRMYFMKQAQAVPQMRKFIIKGIFSTSLTEFDKAFALVDIRQIQHLNKWAPNQVSGFDITLHDFNNLDETNYRIQDIILNYKENVPTIRPVSITQKYREIFDWLNLIDMNVWVILGLMIAVAGFNMVSGLLILILERTQMIGILKAVGAQNKSIRKLFLYITGLLITKGLFWGNAIALILCFIQKKFGIIPLDKSSYYVDTVPIELNFTYLIILNVATLIITLIMLIIPSMVISRISPDKAIKFD</sequence>
<accession>A0AC61NFZ0</accession>
<gene>
    <name evidence="1" type="ORF">K4L44_01095</name>
</gene>